<dbReference type="VEuPathDB" id="FungiDB:HMPREF1544_02938"/>
<feature type="compositionally biased region" description="Polar residues" evidence="8">
    <location>
        <begin position="62"/>
        <end position="83"/>
    </location>
</feature>
<feature type="domain" description="C2H2-type" evidence="9">
    <location>
        <begin position="257"/>
        <end position="285"/>
    </location>
</feature>
<dbReference type="Gene3D" id="3.30.160.60">
    <property type="entry name" value="Classic Zinc Finger"/>
    <property type="match status" value="3"/>
</dbReference>
<evidence type="ECO:0000256" key="2">
    <source>
        <dbReference type="ARBA" id="ARBA00022723"/>
    </source>
</evidence>
<keyword evidence="3" id="KW-0677">Repeat</keyword>
<feature type="domain" description="C2H2-type" evidence="9">
    <location>
        <begin position="798"/>
        <end position="826"/>
    </location>
</feature>
<evidence type="ECO:0000256" key="5">
    <source>
        <dbReference type="ARBA" id="ARBA00022833"/>
    </source>
</evidence>
<dbReference type="OrthoDB" id="6077919at2759"/>
<dbReference type="PROSITE" id="PS00028">
    <property type="entry name" value="ZINC_FINGER_C2H2_1"/>
    <property type="match status" value="8"/>
</dbReference>
<feature type="region of interest" description="Disordered" evidence="8">
    <location>
        <begin position="394"/>
        <end position="414"/>
    </location>
</feature>
<reference evidence="11" key="1">
    <citation type="submission" date="2013-05" db="EMBL/GenBank/DDBJ databases">
        <title>The Genome sequence of Mucor circinelloides f. circinelloides 1006PhL.</title>
        <authorList>
            <consortium name="The Broad Institute Genomics Platform"/>
            <person name="Cuomo C."/>
            <person name="Earl A."/>
            <person name="Findley K."/>
            <person name="Lee S.C."/>
            <person name="Walker B."/>
            <person name="Young S."/>
            <person name="Zeng Q."/>
            <person name="Gargeya S."/>
            <person name="Fitzgerald M."/>
            <person name="Haas B."/>
            <person name="Abouelleil A."/>
            <person name="Allen A.W."/>
            <person name="Alvarado L."/>
            <person name="Arachchi H.M."/>
            <person name="Berlin A.M."/>
            <person name="Chapman S.B."/>
            <person name="Gainer-Dewar J."/>
            <person name="Goldberg J."/>
            <person name="Griggs A."/>
            <person name="Gujja S."/>
            <person name="Hansen M."/>
            <person name="Howarth C."/>
            <person name="Imamovic A."/>
            <person name="Ireland A."/>
            <person name="Larimer J."/>
            <person name="McCowan C."/>
            <person name="Murphy C."/>
            <person name="Pearson M."/>
            <person name="Poon T.W."/>
            <person name="Priest M."/>
            <person name="Roberts A."/>
            <person name="Saif S."/>
            <person name="Shea T."/>
            <person name="Sisk P."/>
            <person name="Sykes S."/>
            <person name="Wortman J."/>
            <person name="Nusbaum C."/>
            <person name="Birren B."/>
        </authorList>
    </citation>
    <scope>NUCLEOTIDE SEQUENCE [LARGE SCALE GENOMIC DNA]</scope>
    <source>
        <strain evidence="11">1006PhL</strain>
    </source>
</reference>
<dbReference type="PROSITE" id="PS50157">
    <property type="entry name" value="ZINC_FINGER_C2H2_2"/>
    <property type="match status" value="4"/>
</dbReference>
<dbReference type="InterPro" id="IPR022755">
    <property type="entry name" value="Znf_C2H2_jaz"/>
</dbReference>
<keyword evidence="6" id="KW-0539">Nucleus</keyword>
<accession>S2JNY4</accession>
<dbReference type="InterPro" id="IPR013087">
    <property type="entry name" value="Znf_C2H2_type"/>
</dbReference>
<dbReference type="EMBL" id="KE123923">
    <property type="protein sequence ID" value="EPB90252.1"/>
    <property type="molecule type" value="Genomic_DNA"/>
</dbReference>
<feature type="region of interest" description="Disordered" evidence="8">
    <location>
        <begin position="720"/>
        <end position="740"/>
    </location>
</feature>
<dbReference type="AlphaFoldDB" id="S2JNY4"/>
<keyword evidence="11" id="KW-1185">Reference proteome</keyword>
<dbReference type="GO" id="GO:0008270">
    <property type="term" value="F:zinc ion binding"/>
    <property type="evidence" value="ECO:0007669"/>
    <property type="project" value="UniProtKB-KW"/>
</dbReference>
<evidence type="ECO:0000313" key="10">
    <source>
        <dbReference type="EMBL" id="EPB90252.1"/>
    </source>
</evidence>
<dbReference type="GO" id="GO:0005634">
    <property type="term" value="C:nucleus"/>
    <property type="evidence" value="ECO:0007669"/>
    <property type="project" value="UniProtKB-SubCell"/>
</dbReference>
<evidence type="ECO:0000259" key="9">
    <source>
        <dbReference type="PROSITE" id="PS50157"/>
    </source>
</evidence>
<dbReference type="InterPro" id="IPR050888">
    <property type="entry name" value="ZnF_C2H2-type_TF"/>
</dbReference>
<dbReference type="Pfam" id="PF12171">
    <property type="entry name" value="zf-C2H2_jaz"/>
    <property type="match status" value="1"/>
</dbReference>
<dbReference type="Pfam" id="PF12874">
    <property type="entry name" value="zf-met"/>
    <property type="match status" value="1"/>
</dbReference>
<evidence type="ECO:0000313" key="11">
    <source>
        <dbReference type="Proteomes" id="UP000014254"/>
    </source>
</evidence>
<feature type="compositionally biased region" description="Basic residues" evidence="8">
    <location>
        <begin position="349"/>
        <end position="361"/>
    </location>
</feature>
<feature type="compositionally biased region" description="Basic and acidic residues" evidence="8">
    <location>
        <begin position="130"/>
        <end position="152"/>
    </location>
</feature>
<evidence type="ECO:0000256" key="1">
    <source>
        <dbReference type="ARBA" id="ARBA00004123"/>
    </source>
</evidence>
<feature type="compositionally biased region" description="Low complexity" evidence="8">
    <location>
        <begin position="728"/>
        <end position="739"/>
    </location>
</feature>
<feature type="compositionally biased region" description="Basic residues" evidence="8">
    <location>
        <begin position="601"/>
        <end position="621"/>
    </location>
</feature>
<dbReference type="PANTHER" id="PTHR24406">
    <property type="entry name" value="TRANSCRIPTIONAL REPRESSOR CTCFL-RELATED"/>
    <property type="match status" value="1"/>
</dbReference>
<feature type="compositionally biased region" description="Acidic residues" evidence="8">
    <location>
        <begin position="113"/>
        <end position="122"/>
    </location>
</feature>
<feature type="compositionally biased region" description="Polar residues" evidence="8">
    <location>
        <begin position="324"/>
        <end position="336"/>
    </location>
</feature>
<evidence type="ECO:0000256" key="3">
    <source>
        <dbReference type="ARBA" id="ARBA00022737"/>
    </source>
</evidence>
<dbReference type="STRING" id="1220926.S2JNY4"/>
<feature type="compositionally biased region" description="Acidic residues" evidence="8">
    <location>
        <begin position="191"/>
        <end position="201"/>
    </location>
</feature>
<organism evidence="10 11">
    <name type="scientific">Mucor circinelloides f. circinelloides (strain 1006PhL)</name>
    <name type="common">Mucormycosis agent</name>
    <name type="synonym">Calyptromyces circinelloides</name>
    <dbReference type="NCBI Taxonomy" id="1220926"/>
    <lineage>
        <taxon>Eukaryota</taxon>
        <taxon>Fungi</taxon>
        <taxon>Fungi incertae sedis</taxon>
        <taxon>Mucoromycota</taxon>
        <taxon>Mucoromycotina</taxon>
        <taxon>Mucoromycetes</taxon>
        <taxon>Mucorales</taxon>
        <taxon>Mucorineae</taxon>
        <taxon>Mucoraceae</taxon>
        <taxon>Mucor</taxon>
    </lineage>
</organism>
<gene>
    <name evidence="10" type="ORF">HMPREF1544_02938</name>
</gene>
<feature type="compositionally biased region" description="Acidic residues" evidence="8">
    <location>
        <begin position="153"/>
        <end position="166"/>
    </location>
</feature>
<comment type="subcellular location">
    <subcellularLocation>
        <location evidence="1">Nucleus</location>
    </subcellularLocation>
</comment>
<evidence type="ECO:0000256" key="7">
    <source>
        <dbReference type="PROSITE-ProRule" id="PRU00042"/>
    </source>
</evidence>
<feature type="domain" description="C2H2-type" evidence="9">
    <location>
        <begin position="518"/>
        <end position="541"/>
    </location>
</feature>
<feature type="region of interest" description="Disordered" evidence="8">
    <location>
        <begin position="324"/>
        <end position="365"/>
    </location>
</feature>
<keyword evidence="5" id="KW-0862">Zinc</keyword>
<proteinExistence type="predicted"/>
<feature type="domain" description="C2H2-type" evidence="9">
    <location>
        <begin position="750"/>
        <end position="778"/>
    </location>
</feature>
<dbReference type="OMA" id="YRTHVNE"/>
<dbReference type="InParanoid" id="S2JNY4"/>
<feature type="region of interest" description="Disordered" evidence="8">
    <location>
        <begin position="585"/>
        <end position="623"/>
    </location>
</feature>
<feature type="compositionally biased region" description="Basic and acidic residues" evidence="8">
    <location>
        <begin position="167"/>
        <end position="182"/>
    </location>
</feature>
<evidence type="ECO:0000256" key="6">
    <source>
        <dbReference type="ARBA" id="ARBA00023242"/>
    </source>
</evidence>
<name>S2JNY4_MUCC1</name>
<sequence length="930" mass="105926">MKLINKRAVILIPQAIPGNMDAAHSESLASMQTTDSSYYVPEANIYIKKEPADEELLADTPSIDTQDNAPTESNMLSREQSASYFDVDGGNANDGEPPLSRNDLQLALKQEQDREDSDDGADEGYSIVKQEGRKTTEQVFDDQPKRVVKQEMEEHDDFEDSSNEDEFIVKKEEQRISDKDITKPTAKQGDNNDEEGEDDTESIVKQEKEIANDDDEDAVSQEFMVKHEEEEVGKGEIVLHQKDPEHIPATDNQDNIYKCRKCHYRAADFMSLINHRQSAHNGKKYQGSSIKHLHLNPIIDDPQQYCRSCERKFATRHRNDSNAISEETSIHTTATEWNEEDTSAATSYRRGRSLHNRKTKGPRTYCQDCSTKFKSRVEFEQHRHLVHDANANKTAAAADGDSTPNTDTAAPTANTLAAPTTSVPAATPQSGGTLRSRITCKRCGMVFGSIKDHLNHFNSVHRVYTAKRPMLNPKQNELARPKRQTRRKDKVKTVRFLLPDTHSFSKEKAHQTPSTIKYRCRRCDIEYDTRSDLTRHRWSVHDDLSRASSKEKSDQLPSTDQFRCRHCLADYESRSALVHHLSAAHKNSGYSSPKEKSIPLPRKKSIPLPRKKNIPSPRKKSIPSTTITTNFQCQKCLFVCDNRSALVVHIWATHRETMRKANKQPPVSSEQTVQELQVADVDQSHNVRANTSDLSDPSNNTSSYLSHMDNAHNVSFAKQAYKRPRENTTTPLDTPTSATNSLPDVHDSNFYCRVCDRTLRSKFSFNSHLRAVHSIDPDQTLHPAKKRNVLLDIDDPDNYCTLCDLKFKDQSTFNQHLRSRHRIKRKLNTTPLTSNAKSKQNVLPPSESQKFVCSVCKQRQPTLGHHRQHLRISHQMVLPPISHESPKFRYPDEFIDVNSPDLYCAQCDHYFSAEEFFKKHVEGVHKLSLV</sequence>
<keyword evidence="2" id="KW-0479">Metal-binding</keyword>
<dbReference type="Proteomes" id="UP000014254">
    <property type="component" value="Unassembled WGS sequence"/>
</dbReference>
<evidence type="ECO:0000256" key="8">
    <source>
        <dbReference type="SAM" id="MobiDB-lite"/>
    </source>
</evidence>
<feature type="region of interest" description="Disordered" evidence="8">
    <location>
        <begin position="51"/>
        <end position="203"/>
    </location>
</feature>
<dbReference type="SMART" id="SM00355">
    <property type="entry name" value="ZnF_C2H2"/>
    <property type="match status" value="10"/>
</dbReference>
<evidence type="ECO:0000256" key="4">
    <source>
        <dbReference type="ARBA" id="ARBA00022771"/>
    </source>
</evidence>
<keyword evidence="4 7" id="KW-0863">Zinc-finger</keyword>
<protein>
    <recommendedName>
        <fullName evidence="9">C2H2-type domain-containing protein</fullName>
    </recommendedName>
</protein>